<feature type="region of interest" description="Disordered" evidence="6">
    <location>
        <begin position="267"/>
        <end position="332"/>
    </location>
</feature>
<proteinExistence type="predicted"/>
<reference evidence="8" key="1">
    <citation type="submission" date="2025-08" db="UniProtKB">
        <authorList>
            <consortium name="RefSeq"/>
        </authorList>
    </citation>
    <scope>IDENTIFICATION</scope>
    <source>
        <tissue evidence="8">Whole organism</tissue>
    </source>
</reference>
<comment type="pathway">
    <text evidence="1">Protein modification; protein ubiquitination.</text>
</comment>
<evidence type="ECO:0000256" key="2">
    <source>
        <dbReference type="ARBA" id="ARBA00022723"/>
    </source>
</evidence>
<feature type="compositionally biased region" description="Polar residues" evidence="6">
    <location>
        <begin position="373"/>
        <end position="382"/>
    </location>
</feature>
<feature type="compositionally biased region" description="Polar residues" evidence="6">
    <location>
        <begin position="274"/>
        <end position="292"/>
    </location>
</feature>
<evidence type="ECO:0000256" key="3">
    <source>
        <dbReference type="ARBA" id="ARBA00022771"/>
    </source>
</evidence>
<evidence type="ECO:0000313" key="8">
    <source>
        <dbReference type="RefSeq" id="XP_018011966.1"/>
    </source>
</evidence>
<accession>A0A8B7NET3</accession>
<dbReference type="KEGG" id="hazt:108669178"/>
<feature type="region of interest" description="Disordered" evidence="6">
    <location>
        <begin position="414"/>
        <end position="493"/>
    </location>
</feature>
<keyword evidence="3" id="KW-0863">Zinc-finger</keyword>
<dbReference type="PANTHER" id="PTHR22770:SF47">
    <property type="entry name" value="E3 UBIQUITIN-PROTEIN LIGASE RNF216"/>
    <property type="match status" value="1"/>
</dbReference>
<feature type="compositionally biased region" description="Basic and acidic residues" evidence="6">
    <location>
        <begin position="359"/>
        <end position="372"/>
    </location>
</feature>
<keyword evidence="7" id="KW-1185">Reference proteome</keyword>
<dbReference type="InterPro" id="IPR051628">
    <property type="entry name" value="LUBAC_E3_Ligases"/>
</dbReference>
<dbReference type="RefSeq" id="XP_018011966.1">
    <property type="nucleotide sequence ID" value="XM_018156477.2"/>
</dbReference>
<keyword evidence="4" id="KW-0833">Ubl conjugation pathway</keyword>
<gene>
    <name evidence="8" type="primary">LOC108669178</name>
</gene>
<name>A0A8B7NET3_HYAAZ</name>
<dbReference type="GeneID" id="108669178"/>
<dbReference type="OrthoDB" id="10009520at2759"/>
<evidence type="ECO:0000256" key="4">
    <source>
        <dbReference type="ARBA" id="ARBA00022786"/>
    </source>
</evidence>
<evidence type="ECO:0000256" key="6">
    <source>
        <dbReference type="SAM" id="MobiDB-lite"/>
    </source>
</evidence>
<protein>
    <submittedName>
        <fullName evidence="8">Uncharacterized protein LOC108669178</fullName>
    </submittedName>
</protein>
<feature type="compositionally biased region" description="Acidic residues" evidence="6">
    <location>
        <begin position="319"/>
        <end position="332"/>
    </location>
</feature>
<evidence type="ECO:0000256" key="5">
    <source>
        <dbReference type="ARBA" id="ARBA00022833"/>
    </source>
</evidence>
<feature type="compositionally biased region" description="Basic and acidic residues" evidence="6">
    <location>
        <begin position="476"/>
        <end position="485"/>
    </location>
</feature>
<feature type="compositionally biased region" description="Polar residues" evidence="6">
    <location>
        <begin position="416"/>
        <end position="441"/>
    </location>
</feature>
<dbReference type="AlphaFoldDB" id="A0A8B7NET3"/>
<dbReference type="Proteomes" id="UP000694843">
    <property type="component" value="Unplaced"/>
</dbReference>
<keyword evidence="5" id="KW-0862">Zinc</keyword>
<feature type="region of interest" description="Disordered" evidence="6">
    <location>
        <begin position="345"/>
        <end position="393"/>
    </location>
</feature>
<feature type="non-terminal residue" evidence="8">
    <location>
        <position position="786"/>
    </location>
</feature>
<evidence type="ECO:0000313" key="7">
    <source>
        <dbReference type="Proteomes" id="UP000694843"/>
    </source>
</evidence>
<dbReference type="GO" id="GO:0008270">
    <property type="term" value="F:zinc ion binding"/>
    <property type="evidence" value="ECO:0007669"/>
    <property type="project" value="UniProtKB-KW"/>
</dbReference>
<dbReference type="PANTHER" id="PTHR22770">
    <property type="entry name" value="UBIQUITIN CONJUGATING ENZYME 7 INTERACTING PROTEIN-RELATED"/>
    <property type="match status" value="1"/>
</dbReference>
<organism evidence="7 8">
    <name type="scientific">Hyalella azteca</name>
    <name type="common">Amphipod</name>
    <dbReference type="NCBI Taxonomy" id="294128"/>
    <lineage>
        <taxon>Eukaryota</taxon>
        <taxon>Metazoa</taxon>
        <taxon>Ecdysozoa</taxon>
        <taxon>Arthropoda</taxon>
        <taxon>Crustacea</taxon>
        <taxon>Multicrustacea</taxon>
        <taxon>Malacostraca</taxon>
        <taxon>Eumalacostraca</taxon>
        <taxon>Peracarida</taxon>
        <taxon>Amphipoda</taxon>
        <taxon>Senticaudata</taxon>
        <taxon>Talitrida</taxon>
        <taxon>Talitroidea</taxon>
        <taxon>Hyalellidae</taxon>
        <taxon>Hyalella</taxon>
    </lineage>
</organism>
<keyword evidence="2" id="KW-0479">Metal-binding</keyword>
<sequence>MADVFEVVSLITNGVCHMCGPNCYDLLDQERLYWRVSEMIEEGQRDDQIIEVLTSELIVYVLAQKEDGCNFAEMDEANILKTIHFGVAEEVTQDNPNELQRDEPMVQPSLHHDVQDHCLQGLFNETVENHEDPIKEFQNNCDTQDQASHADQLFNSNVINNSGEKDNISSSMSDDAPLVLNFVISDMATHKEATEELEHKHQAALKNNFSLDKCTPEVDGMAADDGMECTSAEIEQGLVSGYNKNQSVSIVDPTGGSSTEFHLKSSEAVHNSDKQINSSGENNSHSNIQIASNLVGRASPEERLEDDVEDSGCGTSVSIDDEDKMSSGEGEDSLLCDSLCISELPSDSNSSPKRRNLGPKRETSSAHDHEQRNLTNSSTGENFESELAAESASSEGIVTVDLSGIIPHDDGIYEDTNASATAPNYNTEASTSVTKQETNFHIQGARPKQRINLEPKTRSPRKRSRLIPVWSEAPEVDSKRSKDVSEGNNATRASTSREVVSKITHNDQLLAAHLVLLIEHFPNLDTAYLTQRCHEVVLGRPLEDLIHELSSADSVNETADETNARWSATSMSSTASIRAVAAETVECRQEDDENIWEEMPEAYEDQLDQVEMDALFAHQVDFDENPSCSTTEQDVLLAHQIDMEESAPHKEVVNTLECCCCFDDKPVIEMLACDEQYDAPHFCCSECLKRYTENFIGEDKLEFPCLNSSCMAKMPDSAVSNVLEQTMFQKLLERRQAAEILAAELKDLESCPFCNYAAIIEEKVTVRSTANTVFRCDNIACGKRSC</sequence>
<evidence type="ECO:0000256" key="1">
    <source>
        <dbReference type="ARBA" id="ARBA00004906"/>
    </source>
</evidence>